<name>A0AAN9PD45_CLITE</name>
<gene>
    <name evidence="1" type="ORF">RJT34_16763</name>
</gene>
<dbReference type="Proteomes" id="UP001359559">
    <property type="component" value="Unassembled WGS sequence"/>
</dbReference>
<evidence type="ECO:0000313" key="1">
    <source>
        <dbReference type="EMBL" id="KAK7293886.1"/>
    </source>
</evidence>
<dbReference type="EMBL" id="JAYKXN010000004">
    <property type="protein sequence ID" value="KAK7293886.1"/>
    <property type="molecule type" value="Genomic_DNA"/>
</dbReference>
<sequence length="164" mass="18229">MGYKERGTVLVGWRMVWREESEEMVWVEKKGEGIGTRGSVRGTVKGGREGQRLGGKERGLHDVGVLSMKAPLFLKASGSSLFIEVLDAHHQWHVGLPLLSCSQPPHLISIGYSLDGVGGHSLHLDSYRGRQLVGRIVERSTWIVEIQVSKGTRWEYGSDFTFSP</sequence>
<accession>A0AAN9PD45</accession>
<evidence type="ECO:0000313" key="2">
    <source>
        <dbReference type="Proteomes" id="UP001359559"/>
    </source>
</evidence>
<protein>
    <submittedName>
        <fullName evidence="1">Uncharacterized protein</fullName>
    </submittedName>
</protein>
<organism evidence="1 2">
    <name type="scientific">Clitoria ternatea</name>
    <name type="common">Butterfly pea</name>
    <dbReference type="NCBI Taxonomy" id="43366"/>
    <lineage>
        <taxon>Eukaryota</taxon>
        <taxon>Viridiplantae</taxon>
        <taxon>Streptophyta</taxon>
        <taxon>Embryophyta</taxon>
        <taxon>Tracheophyta</taxon>
        <taxon>Spermatophyta</taxon>
        <taxon>Magnoliopsida</taxon>
        <taxon>eudicotyledons</taxon>
        <taxon>Gunneridae</taxon>
        <taxon>Pentapetalae</taxon>
        <taxon>rosids</taxon>
        <taxon>fabids</taxon>
        <taxon>Fabales</taxon>
        <taxon>Fabaceae</taxon>
        <taxon>Papilionoideae</taxon>
        <taxon>50 kb inversion clade</taxon>
        <taxon>NPAAA clade</taxon>
        <taxon>indigoferoid/millettioid clade</taxon>
        <taxon>Phaseoleae</taxon>
        <taxon>Clitoria</taxon>
    </lineage>
</organism>
<comment type="caution">
    <text evidence="1">The sequence shown here is derived from an EMBL/GenBank/DDBJ whole genome shotgun (WGS) entry which is preliminary data.</text>
</comment>
<dbReference type="AlphaFoldDB" id="A0AAN9PD45"/>
<keyword evidence="2" id="KW-1185">Reference proteome</keyword>
<proteinExistence type="predicted"/>
<reference evidence="1 2" key="1">
    <citation type="submission" date="2024-01" db="EMBL/GenBank/DDBJ databases">
        <title>The genomes of 5 underutilized Papilionoideae crops provide insights into root nodulation and disease resistance.</title>
        <authorList>
            <person name="Yuan L."/>
        </authorList>
    </citation>
    <scope>NUCLEOTIDE SEQUENCE [LARGE SCALE GENOMIC DNA]</scope>
    <source>
        <strain evidence="1">LY-2023</strain>
        <tissue evidence="1">Leaf</tissue>
    </source>
</reference>